<reference evidence="2" key="1">
    <citation type="journal article" date="2014" name="Int. J. Syst. Evol. Microbiol.">
        <title>Complete genome sequence of Corynebacterium casei LMG S-19264T (=DSM 44701T), isolated from a smear-ripened cheese.</title>
        <authorList>
            <consortium name="US DOE Joint Genome Institute (JGI-PGF)"/>
            <person name="Walter F."/>
            <person name="Albersmeier A."/>
            <person name="Kalinowski J."/>
            <person name="Ruckert C."/>
        </authorList>
    </citation>
    <scope>NUCLEOTIDE SEQUENCE</scope>
    <source>
        <strain evidence="2">CGMCC 1.15448</strain>
    </source>
</reference>
<dbReference type="PROSITE" id="PS51725">
    <property type="entry name" value="ABM"/>
    <property type="match status" value="1"/>
</dbReference>
<feature type="domain" description="ABM" evidence="1">
    <location>
        <begin position="4"/>
        <end position="91"/>
    </location>
</feature>
<accession>A0A8J2XRZ7</accession>
<evidence type="ECO:0000313" key="3">
    <source>
        <dbReference type="Proteomes" id="UP000607559"/>
    </source>
</evidence>
<name>A0A8J2XRZ7_9BACT</name>
<dbReference type="SUPFAM" id="SSF54909">
    <property type="entry name" value="Dimeric alpha+beta barrel"/>
    <property type="match status" value="1"/>
</dbReference>
<comment type="caution">
    <text evidence="2">The sequence shown here is derived from an EMBL/GenBank/DDBJ whole genome shotgun (WGS) entry which is preliminary data.</text>
</comment>
<keyword evidence="3" id="KW-1185">Reference proteome</keyword>
<dbReference type="Gene3D" id="3.30.70.100">
    <property type="match status" value="1"/>
</dbReference>
<protein>
    <recommendedName>
        <fullName evidence="1">ABM domain-containing protein</fullName>
    </recommendedName>
</protein>
<dbReference type="RefSeq" id="WP_188933212.1">
    <property type="nucleotide sequence ID" value="NZ_BMJC01000003.1"/>
</dbReference>
<evidence type="ECO:0000259" key="1">
    <source>
        <dbReference type="PROSITE" id="PS51725"/>
    </source>
</evidence>
<reference evidence="2" key="2">
    <citation type="submission" date="2020-09" db="EMBL/GenBank/DDBJ databases">
        <authorList>
            <person name="Sun Q."/>
            <person name="Zhou Y."/>
        </authorList>
    </citation>
    <scope>NUCLEOTIDE SEQUENCE</scope>
    <source>
        <strain evidence="2">CGMCC 1.15448</strain>
    </source>
</reference>
<gene>
    <name evidence="2" type="ORF">GCM10011511_30860</name>
</gene>
<dbReference type="AlphaFoldDB" id="A0A8J2XRZ7"/>
<dbReference type="EMBL" id="BMJC01000003">
    <property type="protein sequence ID" value="GGB05342.1"/>
    <property type="molecule type" value="Genomic_DNA"/>
</dbReference>
<evidence type="ECO:0000313" key="2">
    <source>
        <dbReference type="EMBL" id="GGB05342.1"/>
    </source>
</evidence>
<dbReference type="Pfam" id="PF03992">
    <property type="entry name" value="ABM"/>
    <property type="match status" value="1"/>
</dbReference>
<proteinExistence type="predicted"/>
<sequence length="99" mass="10872">MVKLSLLVRLEAKPGKEKELEELLTTSLPMAQNEPGTIHWFALRIGPSTYGIFDTFEKEEGRQAHLNGPIAAALVAKVPELLSQPPVIEQVDLLAVKAK</sequence>
<organism evidence="2 3">
    <name type="scientific">Puia dinghuensis</name>
    <dbReference type="NCBI Taxonomy" id="1792502"/>
    <lineage>
        <taxon>Bacteria</taxon>
        <taxon>Pseudomonadati</taxon>
        <taxon>Bacteroidota</taxon>
        <taxon>Chitinophagia</taxon>
        <taxon>Chitinophagales</taxon>
        <taxon>Chitinophagaceae</taxon>
        <taxon>Puia</taxon>
    </lineage>
</organism>
<dbReference type="InterPro" id="IPR007138">
    <property type="entry name" value="ABM_dom"/>
</dbReference>
<dbReference type="InterPro" id="IPR011008">
    <property type="entry name" value="Dimeric_a/b-barrel"/>
</dbReference>
<dbReference type="Proteomes" id="UP000607559">
    <property type="component" value="Unassembled WGS sequence"/>
</dbReference>